<dbReference type="EMBL" id="JAFEUM010000008">
    <property type="protein sequence ID" value="MBM7038057.1"/>
    <property type="molecule type" value="Genomic_DNA"/>
</dbReference>
<feature type="transmembrane region" description="Helical" evidence="1">
    <location>
        <begin position="170"/>
        <end position="189"/>
    </location>
</feature>
<sequence>MSASIKLFLVFFIGYSLILVLGLIVDWHYVWSHTGFNFTSMTYPFGDIRNVTNYNSFIESGLDPRSDLFVNNEGQTIPPFNYPSFWLTFPILNIDNKDTIYFGVSFFILFAIGTYLTLKIRNRIDFLVYLPLLFSPVVALLIERGNNDQVAFFFVSLFCYFNKNRIIQMIAYYFAFAVKFFPVVIIASLTEKVNLKSIKIGLLIFLPVSLYILTTYPEIIDLGKATPVSSSYYGYGWKTYSLTLSNHFNQNLLNLFSFISIAFLFLYFIRINPKKTYTNFSNHELIMFTSGLLIYIATYIIGTSYDYRLVFLLLTIPTLLKLNNKVSILSIIIIVFLFWSHQFVLASLNQIIHHNSFKYLAVATLITKVIAHYALILLLIYNYRTIFEPVFFKWKLNNMA</sequence>
<feature type="transmembrane region" description="Helical" evidence="1">
    <location>
        <begin position="252"/>
        <end position="273"/>
    </location>
</feature>
<evidence type="ECO:0000313" key="2">
    <source>
        <dbReference type="EMBL" id="MBM7038057.1"/>
    </source>
</evidence>
<name>A0ABS2HPM2_9VIBR</name>
<feature type="transmembrane region" description="Helical" evidence="1">
    <location>
        <begin position="99"/>
        <end position="117"/>
    </location>
</feature>
<keyword evidence="1" id="KW-0812">Transmembrane</keyword>
<keyword evidence="1" id="KW-1133">Transmembrane helix</keyword>
<gene>
    <name evidence="2" type="ORF">JQC93_16820</name>
</gene>
<evidence type="ECO:0000256" key="1">
    <source>
        <dbReference type="SAM" id="Phobius"/>
    </source>
</evidence>
<feature type="transmembrane region" description="Helical" evidence="1">
    <location>
        <begin position="201"/>
        <end position="220"/>
    </location>
</feature>
<feature type="transmembrane region" description="Helical" evidence="1">
    <location>
        <begin position="285"/>
        <end position="307"/>
    </location>
</feature>
<reference evidence="2 3" key="1">
    <citation type="submission" date="2021-02" db="EMBL/GenBank/DDBJ databases">
        <authorList>
            <person name="Park J.-S."/>
        </authorList>
    </citation>
    <scope>NUCLEOTIDE SEQUENCE [LARGE SCALE GENOMIC DNA]</scope>
    <source>
        <strain evidence="2 3">188UL20-2</strain>
    </source>
</reference>
<feature type="transmembrane region" description="Helical" evidence="1">
    <location>
        <begin position="327"/>
        <end position="348"/>
    </location>
</feature>
<keyword evidence="3" id="KW-1185">Reference proteome</keyword>
<protein>
    <recommendedName>
        <fullName evidence="4">DUF2029 domain-containing protein</fullName>
    </recommendedName>
</protein>
<proteinExistence type="predicted"/>
<accession>A0ABS2HPM2</accession>
<feature type="transmembrane region" description="Helical" evidence="1">
    <location>
        <begin position="7"/>
        <end position="31"/>
    </location>
</feature>
<evidence type="ECO:0008006" key="4">
    <source>
        <dbReference type="Google" id="ProtNLM"/>
    </source>
</evidence>
<feature type="transmembrane region" description="Helical" evidence="1">
    <location>
        <begin position="124"/>
        <end position="142"/>
    </location>
</feature>
<organism evidence="2 3">
    <name type="scientific">Vibrio ulleungensis</name>
    <dbReference type="NCBI Taxonomy" id="2807619"/>
    <lineage>
        <taxon>Bacteria</taxon>
        <taxon>Pseudomonadati</taxon>
        <taxon>Pseudomonadota</taxon>
        <taxon>Gammaproteobacteria</taxon>
        <taxon>Vibrionales</taxon>
        <taxon>Vibrionaceae</taxon>
        <taxon>Vibrio</taxon>
    </lineage>
</organism>
<dbReference type="Proteomes" id="UP000809621">
    <property type="component" value="Unassembled WGS sequence"/>
</dbReference>
<feature type="transmembrane region" description="Helical" evidence="1">
    <location>
        <begin position="360"/>
        <end position="381"/>
    </location>
</feature>
<evidence type="ECO:0000313" key="3">
    <source>
        <dbReference type="Proteomes" id="UP000809621"/>
    </source>
</evidence>
<comment type="caution">
    <text evidence="2">The sequence shown here is derived from an EMBL/GenBank/DDBJ whole genome shotgun (WGS) entry which is preliminary data.</text>
</comment>
<keyword evidence="1" id="KW-0472">Membrane</keyword>
<dbReference type="RefSeq" id="WP_205159546.1">
    <property type="nucleotide sequence ID" value="NZ_JAFEUM010000008.1"/>
</dbReference>